<dbReference type="GO" id="GO:0046872">
    <property type="term" value="F:metal ion binding"/>
    <property type="evidence" value="ECO:0007669"/>
    <property type="project" value="UniProtKB-KW"/>
</dbReference>
<protein>
    <submittedName>
        <fullName evidence="7">Polyprenyl synthetase family protein</fullName>
    </submittedName>
</protein>
<keyword evidence="5" id="KW-0460">Magnesium</keyword>
<name>A0A9D2KJ41_9MICO</name>
<dbReference type="SFLD" id="SFLDS00005">
    <property type="entry name" value="Isoprenoid_Synthase_Type_I"/>
    <property type="match status" value="1"/>
</dbReference>
<dbReference type="Gene3D" id="1.10.600.10">
    <property type="entry name" value="Farnesyl Diphosphate Synthase"/>
    <property type="match status" value="1"/>
</dbReference>
<dbReference type="PROSITE" id="PS00444">
    <property type="entry name" value="POLYPRENYL_SYNTHASE_2"/>
    <property type="match status" value="1"/>
</dbReference>
<comment type="caution">
    <text evidence="7">The sequence shown here is derived from an EMBL/GenBank/DDBJ whole genome shotgun (WGS) entry which is preliminary data.</text>
</comment>
<sequence length="370" mass="40024">MASSHPIITVISERLENFARSRAAEVDGDAVFGASTARDAVAGLLLQHATEAFASGKRLRARFAYWGWRAQTGASGDIPDHVLDLGACLEVFQAAALVHDDIVDNSDTRRGRPATWRALEAAHREREWSGSPEEFGRSGAILLGDLLLGWSDDLLEEALAAVEPVNAARTRRDYARMRRDVILGQFLDIAEEAAWPVTPDAEHAERAMRIAVLKSARYSVQQPLLMGAAIGGSDERTRRSLAAIGEPLGLAFQLRDDVLGVFGDPDVTGKPAGDDLREGKRTLLVAYARERMDAAERARFDARLGADDLSNDEIEGLQHTVTSTGALELVERSISTYAAAANEEITSAGFDPASTAELRELVTATTMRSS</sequence>
<dbReference type="CDD" id="cd00685">
    <property type="entry name" value="Trans_IPPS_HT"/>
    <property type="match status" value="1"/>
</dbReference>
<keyword evidence="4" id="KW-0479">Metal-binding</keyword>
<evidence type="ECO:0000313" key="7">
    <source>
        <dbReference type="EMBL" id="HJA04998.1"/>
    </source>
</evidence>
<dbReference type="InterPro" id="IPR033749">
    <property type="entry name" value="Polyprenyl_synt_CS"/>
</dbReference>
<comment type="cofactor">
    <cofactor evidence="1">
        <name>Mg(2+)</name>
        <dbReference type="ChEBI" id="CHEBI:18420"/>
    </cofactor>
</comment>
<evidence type="ECO:0000313" key="8">
    <source>
        <dbReference type="Proteomes" id="UP000824220"/>
    </source>
</evidence>
<evidence type="ECO:0000256" key="3">
    <source>
        <dbReference type="ARBA" id="ARBA00022679"/>
    </source>
</evidence>
<evidence type="ECO:0000256" key="6">
    <source>
        <dbReference type="RuleBase" id="RU004466"/>
    </source>
</evidence>
<evidence type="ECO:0000256" key="5">
    <source>
        <dbReference type="ARBA" id="ARBA00022842"/>
    </source>
</evidence>
<comment type="similarity">
    <text evidence="2 6">Belongs to the FPP/GGPP synthase family.</text>
</comment>
<reference evidence="7" key="1">
    <citation type="journal article" date="2021" name="PeerJ">
        <title>Extensive microbial diversity within the chicken gut microbiome revealed by metagenomics and culture.</title>
        <authorList>
            <person name="Gilroy R."/>
            <person name="Ravi A."/>
            <person name="Getino M."/>
            <person name="Pursley I."/>
            <person name="Horton D.L."/>
            <person name="Alikhan N.F."/>
            <person name="Baker D."/>
            <person name="Gharbi K."/>
            <person name="Hall N."/>
            <person name="Watson M."/>
            <person name="Adriaenssens E.M."/>
            <person name="Foster-Nyarko E."/>
            <person name="Jarju S."/>
            <person name="Secka A."/>
            <person name="Antonio M."/>
            <person name="Oren A."/>
            <person name="Chaudhuri R.R."/>
            <person name="La Ragione R."/>
            <person name="Hildebrand F."/>
            <person name="Pallen M.J."/>
        </authorList>
    </citation>
    <scope>NUCLEOTIDE SEQUENCE</scope>
    <source>
        <strain evidence="7">ChiHjej8B7-3636</strain>
    </source>
</reference>
<accession>A0A9D2KJ41</accession>
<organism evidence="7 8">
    <name type="scientific">Candidatus Microbacterium stercoravium</name>
    <dbReference type="NCBI Taxonomy" id="2838697"/>
    <lineage>
        <taxon>Bacteria</taxon>
        <taxon>Bacillati</taxon>
        <taxon>Actinomycetota</taxon>
        <taxon>Actinomycetes</taxon>
        <taxon>Micrococcales</taxon>
        <taxon>Microbacteriaceae</taxon>
        <taxon>Microbacterium</taxon>
    </lineage>
</organism>
<reference evidence="7" key="2">
    <citation type="submission" date="2021-04" db="EMBL/GenBank/DDBJ databases">
        <authorList>
            <person name="Gilroy R."/>
        </authorList>
    </citation>
    <scope>NUCLEOTIDE SEQUENCE</scope>
    <source>
        <strain evidence="7">ChiHjej8B7-3636</strain>
    </source>
</reference>
<evidence type="ECO:0000256" key="1">
    <source>
        <dbReference type="ARBA" id="ARBA00001946"/>
    </source>
</evidence>
<proteinExistence type="inferred from homology"/>
<dbReference type="Pfam" id="PF00348">
    <property type="entry name" value="polyprenyl_synt"/>
    <property type="match status" value="1"/>
</dbReference>
<gene>
    <name evidence="7" type="ORF">H9800_09100</name>
</gene>
<dbReference type="PANTHER" id="PTHR12001:SF85">
    <property type="entry name" value="SHORT CHAIN ISOPRENYL DIPHOSPHATE SYNTHASE"/>
    <property type="match status" value="1"/>
</dbReference>
<dbReference type="EMBL" id="DXAM01000128">
    <property type="protein sequence ID" value="HJA04998.1"/>
    <property type="molecule type" value="Genomic_DNA"/>
</dbReference>
<evidence type="ECO:0000256" key="2">
    <source>
        <dbReference type="ARBA" id="ARBA00006706"/>
    </source>
</evidence>
<keyword evidence="3 6" id="KW-0808">Transferase</keyword>
<dbReference type="InterPro" id="IPR000092">
    <property type="entry name" value="Polyprenyl_synt"/>
</dbReference>
<dbReference type="GO" id="GO:0004659">
    <property type="term" value="F:prenyltransferase activity"/>
    <property type="evidence" value="ECO:0007669"/>
    <property type="project" value="InterPro"/>
</dbReference>
<evidence type="ECO:0000256" key="4">
    <source>
        <dbReference type="ARBA" id="ARBA00022723"/>
    </source>
</evidence>
<dbReference type="GO" id="GO:0008299">
    <property type="term" value="P:isoprenoid biosynthetic process"/>
    <property type="evidence" value="ECO:0007669"/>
    <property type="project" value="InterPro"/>
</dbReference>
<dbReference type="SUPFAM" id="SSF48576">
    <property type="entry name" value="Terpenoid synthases"/>
    <property type="match status" value="1"/>
</dbReference>
<dbReference type="AlphaFoldDB" id="A0A9D2KJ41"/>
<dbReference type="PANTHER" id="PTHR12001">
    <property type="entry name" value="GERANYLGERANYL PYROPHOSPHATE SYNTHASE"/>
    <property type="match status" value="1"/>
</dbReference>
<dbReference type="Proteomes" id="UP000824220">
    <property type="component" value="Unassembled WGS sequence"/>
</dbReference>
<dbReference type="InterPro" id="IPR008949">
    <property type="entry name" value="Isoprenoid_synthase_dom_sf"/>
</dbReference>
<dbReference type="PROSITE" id="PS00723">
    <property type="entry name" value="POLYPRENYL_SYNTHASE_1"/>
    <property type="match status" value="1"/>
</dbReference>